<dbReference type="GO" id="GO:0008270">
    <property type="term" value="F:zinc ion binding"/>
    <property type="evidence" value="ECO:0007669"/>
    <property type="project" value="UniProtKB-KW"/>
</dbReference>
<evidence type="ECO:0000256" key="2">
    <source>
        <dbReference type="ARBA" id="ARBA00022723"/>
    </source>
</evidence>
<feature type="domain" description="C2H2-type" evidence="11">
    <location>
        <begin position="442"/>
        <end position="469"/>
    </location>
</feature>
<keyword evidence="2" id="KW-0479">Metal-binding</keyword>
<evidence type="ECO:0000256" key="10">
    <source>
        <dbReference type="SAM" id="MobiDB-lite"/>
    </source>
</evidence>
<dbReference type="AlphaFoldDB" id="A0A7M5WXW5"/>
<feature type="compositionally biased region" description="Polar residues" evidence="10">
    <location>
        <begin position="245"/>
        <end position="266"/>
    </location>
</feature>
<dbReference type="GO" id="GO:0005694">
    <property type="term" value="C:chromosome"/>
    <property type="evidence" value="ECO:0007669"/>
    <property type="project" value="UniProtKB-ARBA"/>
</dbReference>
<feature type="domain" description="C2H2-type" evidence="11">
    <location>
        <begin position="307"/>
        <end position="334"/>
    </location>
</feature>
<feature type="region of interest" description="Disordered" evidence="10">
    <location>
        <begin position="1"/>
        <end position="28"/>
    </location>
</feature>
<sequence length="566" mass="65758">MASENFSIQKLLNLKKEEEEDTDTTTKEITVKEEEIEEEEEQKPQTDAIITSTYQMAISYTNTFPYVPPTLKRRREYDDPISYSERYVDRIHQKRRESDSLLRDDGEYYGKELRHKFKLEPVDNEFFRTENESSVKRIGKSRIHFPVVPYPKQDHCNCSECTYSYRRDYYHTKTAHPPTTTTPHQRQSINMNSYDDIPTMKDQRRESFGNLSPNATIPSLPLRCDSIRAPNNTNKVIQHLEENDVQTPPFSPASTNISLGSPSTGSPGKYSLTGDDREDLDGESTLSEESSILGLSLQDQKQGKGKYICKICDRDFTWFGNFQKHVLQHGNIKENDYFFPVDNLAEEHMISKESNNNFRCKLCNKTFTRVSSLKTHIRMHNGLRPFKCKECELAFTTNRALKMHSRIHSGERPYKCGLCDKTFTRKDELQAHTYLHKGEKPYKCEVCSSAFVRQGHLQRHMLTHASEKPYKCKLCPKSFTQYRNLQTHIYKHTGERPYKCQYCGKGFTQHGTVQAHERTHTGMKPYACDHCDKRFITSSHLRWHVKKHHANPTVSDTGENSPLSVC</sequence>
<keyword evidence="5" id="KW-0862">Zinc</keyword>
<evidence type="ECO:0000256" key="5">
    <source>
        <dbReference type="ARBA" id="ARBA00022833"/>
    </source>
</evidence>
<evidence type="ECO:0000256" key="9">
    <source>
        <dbReference type="PROSITE-ProRule" id="PRU00042"/>
    </source>
</evidence>
<organism evidence="12 13">
    <name type="scientific">Clytia hemisphaerica</name>
    <dbReference type="NCBI Taxonomy" id="252671"/>
    <lineage>
        <taxon>Eukaryota</taxon>
        <taxon>Metazoa</taxon>
        <taxon>Cnidaria</taxon>
        <taxon>Hydrozoa</taxon>
        <taxon>Hydroidolina</taxon>
        <taxon>Leptothecata</taxon>
        <taxon>Obeliida</taxon>
        <taxon>Clytiidae</taxon>
        <taxon>Clytia</taxon>
    </lineage>
</organism>
<keyword evidence="8" id="KW-0539">Nucleus</keyword>
<feature type="domain" description="C2H2-type" evidence="11">
    <location>
        <begin position="414"/>
        <end position="441"/>
    </location>
</feature>
<keyword evidence="13" id="KW-1185">Reference proteome</keyword>
<dbReference type="FunFam" id="3.30.160.60:FF:001325">
    <property type="entry name" value="zinc finger protein 200"/>
    <property type="match status" value="1"/>
</dbReference>
<proteinExistence type="predicted"/>
<protein>
    <recommendedName>
        <fullName evidence="11">C2H2-type domain-containing protein</fullName>
    </recommendedName>
</protein>
<dbReference type="GO" id="GO:0005634">
    <property type="term" value="C:nucleus"/>
    <property type="evidence" value="ECO:0007669"/>
    <property type="project" value="UniProtKB-SubCell"/>
</dbReference>
<feature type="compositionally biased region" description="Polar residues" evidence="10">
    <location>
        <begin position="1"/>
        <end position="10"/>
    </location>
</feature>
<keyword evidence="7" id="KW-0804">Transcription</keyword>
<dbReference type="OrthoDB" id="6591996at2759"/>
<dbReference type="PROSITE" id="PS50157">
    <property type="entry name" value="ZINC_FINGER_C2H2_2"/>
    <property type="match status" value="8"/>
</dbReference>
<feature type="domain" description="C2H2-type" evidence="11">
    <location>
        <begin position="358"/>
        <end position="385"/>
    </location>
</feature>
<keyword evidence="4 9" id="KW-0863">Zinc-finger</keyword>
<dbReference type="FunFam" id="3.30.160.60:FF:000621">
    <property type="entry name" value="FLT3-interacting zinc finger 1"/>
    <property type="match status" value="1"/>
</dbReference>
<keyword evidence="6" id="KW-0805">Transcription regulation</keyword>
<evidence type="ECO:0000256" key="8">
    <source>
        <dbReference type="ARBA" id="ARBA00023242"/>
    </source>
</evidence>
<dbReference type="PROSITE" id="PS00028">
    <property type="entry name" value="ZINC_FINGER_C2H2_1"/>
    <property type="match status" value="8"/>
</dbReference>
<dbReference type="FunFam" id="3.30.160.60:FF:001527">
    <property type="entry name" value="Zinc finger protein"/>
    <property type="match status" value="1"/>
</dbReference>
<dbReference type="SMART" id="SM00355">
    <property type="entry name" value="ZnF_C2H2"/>
    <property type="match status" value="8"/>
</dbReference>
<name>A0A7M5WXW5_9CNID</name>
<dbReference type="InterPro" id="IPR050527">
    <property type="entry name" value="Snail/Krueppel_Znf"/>
</dbReference>
<reference evidence="12" key="1">
    <citation type="submission" date="2021-01" db="UniProtKB">
        <authorList>
            <consortium name="EnsemblMetazoa"/>
        </authorList>
    </citation>
    <scope>IDENTIFICATION</scope>
</reference>
<dbReference type="Gene3D" id="3.30.160.60">
    <property type="entry name" value="Classic Zinc Finger"/>
    <property type="match status" value="7"/>
</dbReference>
<evidence type="ECO:0000256" key="1">
    <source>
        <dbReference type="ARBA" id="ARBA00004123"/>
    </source>
</evidence>
<dbReference type="GO" id="GO:0000978">
    <property type="term" value="F:RNA polymerase II cis-regulatory region sequence-specific DNA binding"/>
    <property type="evidence" value="ECO:0007669"/>
    <property type="project" value="TreeGrafter"/>
</dbReference>
<dbReference type="FunFam" id="3.30.160.60:FF:002343">
    <property type="entry name" value="Zinc finger protein 33A"/>
    <property type="match status" value="1"/>
</dbReference>
<dbReference type="GO" id="GO:0000981">
    <property type="term" value="F:DNA-binding transcription factor activity, RNA polymerase II-specific"/>
    <property type="evidence" value="ECO:0007669"/>
    <property type="project" value="TreeGrafter"/>
</dbReference>
<evidence type="ECO:0000256" key="4">
    <source>
        <dbReference type="ARBA" id="ARBA00022771"/>
    </source>
</evidence>
<dbReference type="GO" id="GO:0045893">
    <property type="term" value="P:positive regulation of DNA-templated transcription"/>
    <property type="evidence" value="ECO:0007669"/>
    <property type="project" value="UniProtKB-ARBA"/>
</dbReference>
<accession>A0A7M5WXW5</accession>
<evidence type="ECO:0000313" key="13">
    <source>
        <dbReference type="Proteomes" id="UP000594262"/>
    </source>
</evidence>
<feature type="domain" description="C2H2-type" evidence="11">
    <location>
        <begin position="386"/>
        <end position="413"/>
    </location>
</feature>
<evidence type="ECO:0000256" key="6">
    <source>
        <dbReference type="ARBA" id="ARBA00023015"/>
    </source>
</evidence>
<comment type="subcellular location">
    <subcellularLocation>
        <location evidence="1">Nucleus</location>
    </subcellularLocation>
</comment>
<evidence type="ECO:0000256" key="3">
    <source>
        <dbReference type="ARBA" id="ARBA00022737"/>
    </source>
</evidence>
<feature type="domain" description="C2H2-type" evidence="11">
    <location>
        <begin position="498"/>
        <end position="525"/>
    </location>
</feature>
<evidence type="ECO:0000256" key="7">
    <source>
        <dbReference type="ARBA" id="ARBA00023163"/>
    </source>
</evidence>
<dbReference type="PANTHER" id="PTHR24388:SF54">
    <property type="entry name" value="PROTEIN ESCARGOT"/>
    <property type="match status" value="1"/>
</dbReference>
<dbReference type="SUPFAM" id="SSF57667">
    <property type="entry name" value="beta-beta-alpha zinc fingers"/>
    <property type="match status" value="5"/>
</dbReference>
<dbReference type="Pfam" id="PF00096">
    <property type="entry name" value="zf-C2H2"/>
    <property type="match status" value="7"/>
</dbReference>
<dbReference type="PANTHER" id="PTHR24388">
    <property type="entry name" value="ZINC FINGER PROTEIN"/>
    <property type="match status" value="1"/>
</dbReference>
<dbReference type="InterPro" id="IPR013087">
    <property type="entry name" value="Znf_C2H2_type"/>
</dbReference>
<feature type="domain" description="C2H2-type" evidence="11">
    <location>
        <begin position="526"/>
        <end position="553"/>
    </location>
</feature>
<evidence type="ECO:0000259" key="11">
    <source>
        <dbReference type="PROSITE" id="PS50157"/>
    </source>
</evidence>
<dbReference type="FunFam" id="3.30.160.60:FF:000690">
    <property type="entry name" value="Zinc finger protein 354C"/>
    <property type="match status" value="1"/>
</dbReference>
<feature type="domain" description="C2H2-type" evidence="11">
    <location>
        <begin position="470"/>
        <end position="497"/>
    </location>
</feature>
<dbReference type="FunFam" id="3.30.160.60:FF:001732">
    <property type="entry name" value="Zgc:162936"/>
    <property type="match status" value="1"/>
</dbReference>
<feature type="region of interest" description="Disordered" evidence="10">
    <location>
        <begin position="245"/>
        <end position="287"/>
    </location>
</feature>
<dbReference type="Proteomes" id="UP000594262">
    <property type="component" value="Unplaced"/>
</dbReference>
<dbReference type="InterPro" id="IPR036236">
    <property type="entry name" value="Znf_C2H2_sf"/>
</dbReference>
<keyword evidence="3" id="KW-0677">Repeat</keyword>
<evidence type="ECO:0000313" key="12">
    <source>
        <dbReference type="EnsemblMetazoa" id="CLYHEMP014378.1"/>
    </source>
</evidence>
<dbReference type="EnsemblMetazoa" id="CLYHEMT014378.1">
    <property type="protein sequence ID" value="CLYHEMP014378.1"/>
    <property type="gene ID" value="CLYHEMG014378"/>
</dbReference>